<dbReference type="SMART" id="SM00138">
    <property type="entry name" value="MeTrc"/>
    <property type="match status" value="1"/>
</dbReference>
<comment type="catalytic activity">
    <reaction evidence="1">
        <text>L-glutamyl-[protein] + S-adenosyl-L-methionine = [protein]-L-glutamate 5-O-methyl ester + S-adenosyl-L-homocysteine</text>
        <dbReference type="Rhea" id="RHEA:24452"/>
        <dbReference type="Rhea" id="RHEA-COMP:10208"/>
        <dbReference type="Rhea" id="RHEA-COMP:10311"/>
        <dbReference type="ChEBI" id="CHEBI:29973"/>
        <dbReference type="ChEBI" id="CHEBI:57856"/>
        <dbReference type="ChEBI" id="CHEBI:59789"/>
        <dbReference type="ChEBI" id="CHEBI:82795"/>
        <dbReference type="EC" id="2.1.1.80"/>
    </reaction>
</comment>
<dbReference type="Gene3D" id="3.40.50.150">
    <property type="entry name" value="Vaccinia Virus protein VP39"/>
    <property type="match status" value="1"/>
</dbReference>
<dbReference type="InterPro" id="IPR050903">
    <property type="entry name" value="Bact_Chemotaxis_MeTrfase"/>
</dbReference>
<dbReference type="SUPFAM" id="SSF53335">
    <property type="entry name" value="S-adenosyl-L-methionine-dependent methyltransferases"/>
    <property type="match status" value="1"/>
</dbReference>
<dbReference type="Proteomes" id="UP000295008">
    <property type="component" value="Unassembled WGS sequence"/>
</dbReference>
<organism evidence="7 8">
    <name type="scientific">Hydrogenispora ethanolica</name>
    <dbReference type="NCBI Taxonomy" id="1082276"/>
    <lineage>
        <taxon>Bacteria</taxon>
        <taxon>Bacillati</taxon>
        <taxon>Bacillota</taxon>
        <taxon>Hydrogenispora</taxon>
    </lineage>
</organism>
<dbReference type="Pfam" id="PF01739">
    <property type="entry name" value="CheR"/>
    <property type="match status" value="1"/>
</dbReference>
<dbReference type="InterPro" id="IPR029063">
    <property type="entry name" value="SAM-dependent_MTases_sf"/>
</dbReference>
<sequence length="281" mass="33354">MDPTNHLNEGQFQKFSRLIYDQLGIHIQSVKKEMLKTKLDKLMRQQGIASYDEYYQRLTRDGKPEDWVRFSDEITINKTDFFRENHHFEFIQKQLQNIMDLNPRIQKEGMIRVWSAGCSTGEEPYTLAMVLRETLPAAIQVKILATDLSHRVLVAAQRGVYNAADVAVINPYYLQRYFSRQRDAWKVTQEIKDLITFRQFNLMDHFPFQNKFDMIFCRNVMIYFDPQTQQDLVNRFYDVLIPGGLFFIGHSESLTNKRHHFQYLQPTIYRKNTKAGGRYIS</sequence>
<evidence type="ECO:0000313" key="7">
    <source>
        <dbReference type="EMBL" id="TCL64772.1"/>
    </source>
</evidence>
<evidence type="ECO:0000256" key="3">
    <source>
        <dbReference type="ARBA" id="ARBA00022603"/>
    </source>
</evidence>
<dbReference type="OrthoDB" id="9816309at2"/>
<dbReference type="PANTHER" id="PTHR24422">
    <property type="entry name" value="CHEMOTAXIS PROTEIN METHYLTRANSFERASE"/>
    <property type="match status" value="1"/>
</dbReference>
<dbReference type="Pfam" id="PF03705">
    <property type="entry name" value="CheR_N"/>
    <property type="match status" value="1"/>
</dbReference>
<evidence type="ECO:0000256" key="4">
    <source>
        <dbReference type="ARBA" id="ARBA00022679"/>
    </source>
</evidence>
<evidence type="ECO:0000256" key="1">
    <source>
        <dbReference type="ARBA" id="ARBA00001541"/>
    </source>
</evidence>
<keyword evidence="3 7" id="KW-0489">Methyltransferase</keyword>
<dbReference type="GO" id="GO:0008983">
    <property type="term" value="F:protein-glutamate O-methyltransferase activity"/>
    <property type="evidence" value="ECO:0007669"/>
    <property type="project" value="UniProtKB-EC"/>
</dbReference>
<dbReference type="InterPro" id="IPR022642">
    <property type="entry name" value="CheR_C"/>
</dbReference>
<dbReference type="PANTHER" id="PTHR24422:SF19">
    <property type="entry name" value="CHEMOTAXIS PROTEIN METHYLTRANSFERASE"/>
    <property type="match status" value="1"/>
</dbReference>
<feature type="domain" description="CheR-type methyltransferase" evidence="6">
    <location>
        <begin position="1"/>
        <end position="274"/>
    </location>
</feature>
<protein>
    <recommendedName>
        <fullName evidence="2">protein-glutamate O-methyltransferase</fullName>
        <ecNumber evidence="2">2.1.1.80</ecNumber>
    </recommendedName>
</protein>
<dbReference type="PIRSF" id="PIRSF000410">
    <property type="entry name" value="CheR"/>
    <property type="match status" value="1"/>
</dbReference>
<gene>
    <name evidence="7" type="ORF">EDC14_101871</name>
</gene>
<dbReference type="EC" id="2.1.1.80" evidence="2"/>
<keyword evidence="5" id="KW-0949">S-adenosyl-L-methionine</keyword>
<dbReference type="SUPFAM" id="SSF47757">
    <property type="entry name" value="Chemotaxis receptor methyltransferase CheR, N-terminal domain"/>
    <property type="match status" value="1"/>
</dbReference>
<dbReference type="AlphaFoldDB" id="A0A4R1RGN4"/>
<comment type="caution">
    <text evidence="7">The sequence shown here is derived from an EMBL/GenBank/DDBJ whole genome shotgun (WGS) entry which is preliminary data.</text>
</comment>
<dbReference type="PRINTS" id="PR00996">
    <property type="entry name" value="CHERMTFRASE"/>
</dbReference>
<name>A0A4R1RGN4_HYDET</name>
<dbReference type="PROSITE" id="PS50123">
    <property type="entry name" value="CHER"/>
    <property type="match status" value="1"/>
</dbReference>
<accession>A0A4R1RGN4</accession>
<dbReference type="RefSeq" id="WP_132015097.1">
    <property type="nucleotide sequence ID" value="NZ_SLUN01000018.1"/>
</dbReference>
<keyword evidence="8" id="KW-1185">Reference proteome</keyword>
<evidence type="ECO:0000313" key="8">
    <source>
        <dbReference type="Proteomes" id="UP000295008"/>
    </source>
</evidence>
<dbReference type="GO" id="GO:0032259">
    <property type="term" value="P:methylation"/>
    <property type="evidence" value="ECO:0007669"/>
    <property type="project" value="UniProtKB-KW"/>
</dbReference>
<dbReference type="InterPro" id="IPR036804">
    <property type="entry name" value="CheR_N_sf"/>
</dbReference>
<evidence type="ECO:0000256" key="5">
    <source>
        <dbReference type="ARBA" id="ARBA00022691"/>
    </source>
</evidence>
<dbReference type="InterPro" id="IPR026024">
    <property type="entry name" value="Chemotaxis_MeTrfase_CheR"/>
</dbReference>
<keyword evidence="4 7" id="KW-0808">Transferase</keyword>
<evidence type="ECO:0000256" key="2">
    <source>
        <dbReference type="ARBA" id="ARBA00012534"/>
    </source>
</evidence>
<reference evidence="7 8" key="1">
    <citation type="submission" date="2019-03" db="EMBL/GenBank/DDBJ databases">
        <title>Genomic Encyclopedia of Type Strains, Phase IV (KMG-IV): sequencing the most valuable type-strain genomes for metagenomic binning, comparative biology and taxonomic classification.</title>
        <authorList>
            <person name="Goeker M."/>
        </authorList>
    </citation>
    <scope>NUCLEOTIDE SEQUENCE [LARGE SCALE GENOMIC DNA]</scope>
    <source>
        <strain evidence="7 8">LX-B</strain>
    </source>
</reference>
<evidence type="ECO:0000259" key="6">
    <source>
        <dbReference type="PROSITE" id="PS50123"/>
    </source>
</evidence>
<dbReference type="EMBL" id="SLUN01000018">
    <property type="protein sequence ID" value="TCL64772.1"/>
    <property type="molecule type" value="Genomic_DNA"/>
</dbReference>
<dbReference type="InterPro" id="IPR022641">
    <property type="entry name" value="CheR_N"/>
</dbReference>
<proteinExistence type="predicted"/>
<dbReference type="Gene3D" id="1.10.155.10">
    <property type="entry name" value="Chemotaxis receptor methyltransferase CheR, N-terminal domain"/>
    <property type="match status" value="1"/>
</dbReference>
<dbReference type="CDD" id="cd02440">
    <property type="entry name" value="AdoMet_MTases"/>
    <property type="match status" value="1"/>
</dbReference>
<dbReference type="InterPro" id="IPR000780">
    <property type="entry name" value="CheR_MeTrfase"/>
</dbReference>